<dbReference type="PaxDb" id="3880-AES97408"/>
<dbReference type="HOGENOM" id="CLU_2593418_0_0_1"/>
<keyword evidence="3" id="KW-1185">Reference proteome</keyword>
<gene>
    <name evidence="1" type="ordered locus">MTR_5g053850</name>
</gene>
<reference evidence="1 3" key="2">
    <citation type="journal article" date="2014" name="BMC Genomics">
        <title>An improved genome release (version Mt4.0) for the model legume Medicago truncatula.</title>
        <authorList>
            <person name="Tang H."/>
            <person name="Krishnakumar V."/>
            <person name="Bidwell S."/>
            <person name="Rosen B."/>
            <person name="Chan A."/>
            <person name="Zhou S."/>
            <person name="Gentzbittel L."/>
            <person name="Childs K.L."/>
            <person name="Yandell M."/>
            <person name="Gundlach H."/>
            <person name="Mayer K.F."/>
            <person name="Schwartz D.C."/>
            <person name="Town C.D."/>
        </authorList>
    </citation>
    <scope>GENOME REANNOTATION</scope>
    <source>
        <strain evidence="2 3">cv. Jemalong A17</strain>
    </source>
</reference>
<dbReference type="Proteomes" id="UP000002051">
    <property type="component" value="Chromosome 5"/>
</dbReference>
<reference evidence="2" key="3">
    <citation type="submission" date="2015-04" db="UniProtKB">
        <authorList>
            <consortium name="EnsemblPlants"/>
        </authorList>
    </citation>
    <scope>IDENTIFICATION</scope>
    <source>
        <strain evidence="2">cv. Jemalong A17</strain>
    </source>
</reference>
<evidence type="ECO:0000313" key="1">
    <source>
        <dbReference type="EMBL" id="AES97408.1"/>
    </source>
</evidence>
<reference evidence="1 3" key="1">
    <citation type="journal article" date="2011" name="Nature">
        <title>The Medicago genome provides insight into the evolution of rhizobial symbioses.</title>
        <authorList>
            <person name="Young N.D."/>
            <person name="Debelle F."/>
            <person name="Oldroyd G.E."/>
            <person name="Geurts R."/>
            <person name="Cannon S.B."/>
            <person name="Udvardi M.K."/>
            <person name="Benedito V.A."/>
            <person name="Mayer K.F."/>
            <person name="Gouzy J."/>
            <person name="Schoof H."/>
            <person name="Van de Peer Y."/>
            <person name="Proost S."/>
            <person name="Cook D.R."/>
            <person name="Meyers B.C."/>
            <person name="Spannagl M."/>
            <person name="Cheung F."/>
            <person name="De Mita S."/>
            <person name="Krishnakumar V."/>
            <person name="Gundlach H."/>
            <person name="Zhou S."/>
            <person name="Mudge J."/>
            <person name="Bharti A.K."/>
            <person name="Murray J.D."/>
            <person name="Naoumkina M.A."/>
            <person name="Rosen B."/>
            <person name="Silverstein K.A."/>
            <person name="Tang H."/>
            <person name="Rombauts S."/>
            <person name="Zhao P.X."/>
            <person name="Zhou P."/>
            <person name="Barbe V."/>
            <person name="Bardou P."/>
            <person name="Bechner M."/>
            <person name="Bellec A."/>
            <person name="Berger A."/>
            <person name="Berges H."/>
            <person name="Bidwell S."/>
            <person name="Bisseling T."/>
            <person name="Choisne N."/>
            <person name="Couloux A."/>
            <person name="Denny R."/>
            <person name="Deshpande S."/>
            <person name="Dai X."/>
            <person name="Doyle J.J."/>
            <person name="Dudez A.M."/>
            <person name="Farmer A.D."/>
            <person name="Fouteau S."/>
            <person name="Franken C."/>
            <person name="Gibelin C."/>
            <person name="Gish J."/>
            <person name="Goldstein S."/>
            <person name="Gonzalez A.J."/>
            <person name="Green P.J."/>
            <person name="Hallab A."/>
            <person name="Hartog M."/>
            <person name="Hua A."/>
            <person name="Humphray S.J."/>
            <person name="Jeong D.H."/>
            <person name="Jing Y."/>
            <person name="Jocker A."/>
            <person name="Kenton S.M."/>
            <person name="Kim D.J."/>
            <person name="Klee K."/>
            <person name="Lai H."/>
            <person name="Lang C."/>
            <person name="Lin S."/>
            <person name="Macmil S.L."/>
            <person name="Magdelenat G."/>
            <person name="Matthews L."/>
            <person name="McCorrison J."/>
            <person name="Monaghan E.L."/>
            <person name="Mun J.H."/>
            <person name="Najar F.Z."/>
            <person name="Nicholson C."/>
            <person name="Noirot C."/>
            <person name="O'Bleness M."/>
            <person name="Paule C.R."/>
            <person name="Poulain J."/>
            <person name="Prion F."/>
            <person name="Qin B."/>
            <person name="Qu C."/>
            <person name="Retzel E.F."/>
            <person name="Riddle C."/>
            <person name="Sallet E."/>
            <person name="Samain S."/>
            <person name="Samson N."/>
            <person name="Sanders I."/>
            <person name="Saurat O."/>
            <person name="Scarpelli C."/>
            <person name="Schiex T."/>
            <person name="Segurens B."/>
            <person name="Severin A.J."/>
            <person name="Sherrier D.J."/>
            <person name="Shi R."/>
            <person name="Sims S."/>
            <person name="Singer S.R."/>
            <person name="Sinharoy S."/>
            <person name="Sterck L."/>
            <person name="Viollet A."/>
            <person name="Wang B.B."/>
            <person name="Wang K."/>
            <person name="Wang M."/>
            <person name="Wang X."/>
            <person name="Warfsmann J."/>
            <person name="Weissenbach J."/>
            <person name="White D.D."/>
            <person name="White J.D."/>
            <person name="Wiley G.B."/>
            <person name="Wincker P."/>
            <person name="Xing Y."/>
            <person name="Yang L."/>
            <person name="Yao Z."/>
            <person name="Ying F."/>
            <person name="Zhai J."/>
            <person name="Zhou L."/>
            <person name="Zuber A."/>
            <person name="Denarie J."/>
            <person name="Dixon R.A."/>
            <person name="May G.D."/>
            <person name="Schwartz D.C."/>
            <person name="Rogers J."/>
            <person name="Quetier F."/>
            <person name="Town C.D."/>
            <person name="Roe B.A."/>
        </authorList>
    </citation>
    <scope>NUCLEOTIDE SEQUENCE [LARGE SCALE GENOMIC DNA]</scope>
    <source>
        <strain evidence="1">A17</strain>
        <strain evidence="2 3">cv. Jemalong A17</strain>
    </source>
</reference>
<accession>G7JX67</accession>
<name>G7JX67_MEDTR</name>
<dbReference type="EnsemblPlants" id="AES97408">
    <property type="protein sequence ID" value="AES97408"/>
    <property type="gene ID" value="MTR_5g053850"/>
</dbReference>
<protein>
    <submittedName>
        <fullName evidence="1 2">Uncharacterized protein</fullName>
    </submittedName>
</protein>
<evidence type="ECO:0000313" key="3">
    <source>
        <dbReference type="Proteomes" id="UP000002051"/>
    </source>
</evidence>
<dbReference type="AlphaFoldDB" id="G7JX67"/>
<evidence type="ECO:0000313" key="2">
    <source>
        <dbReference type="EnsemblPlants" id="AES97408"/>
    </source>
</evidence>
<dbReference type="EMBL" id="CM001221">
    <property type="protein sequence ID" value="AES97408.1"/>
    <property type="molecule type" value="Genomic_DNA"/>
</dbReference>
<sequence>MGFRSEIELNRQLVEEAKVAKGCLEGVHGRACGGTGRAKLLTWGLYIFAPNLRIFCPNQLQISFLLLQDSIFRIFVHEIK</sequence>
<organism evidence="1 3">
    <name type="scientific">Medicago truncatula</name>
    <name type="common">Barrel medic</name>
    <name type="synonym">Medicago tribuloides</name>
    <dbReference type="NCBI Taxonomy" id="3880"/>
    <lineage>
        <taxon>Eukaryota</taxon>
        <taxon>Viridiplantae</taxon>
        <taxon>Streptophyta</taxon>
        <taxon>Embryophyta</taxon>
        <taxon>Tracheophyta</taxon>
        <taxon>Spermatophyta</taxon>
        <taxon>Magnoliopsida</taxon>
        <taxon>eudicotyledons</taxon>
        <taxon>Gunneridae</taxon>
        <taxon>Pentapetalae</taxon>
        <taxon>rosids</taxon>
        <taxon>fabids</taxon>
        <taxon>Fabales</taxon>
        <taxon>Fabaceae</taxon>
        <taxon>Papilionoideae</taxon>
        <taxon>50 kb inversion clade</taxon>
        <taxon>NPAAA clade</taxon>
        <taxon>Hologalegina</taxon>
        <taxon>IRL clade</taxon>
        <taxon>Trifolieae</taxon>
        <taxon>Medicago</taxon>
    </lineage>
</organism>
<proteinExistence type="predicted"/>